<dbReference type="Gene3D" id="3.40.50.150">
    <property type="entry name" value="Vaccinia Virus protein VP39"/>
    <property type="match status" value="1"/>
</dbReference>
<dbReference type="EMBL" id="PUHP01001382">
    <property type="protein sequence ID" value="TQN65957.1"/>
    <property type="molecule type" value="Genomic_DNA"/>
</dbReference>
<feature type="non-terminal residue" evidence="2">
    <location>
        <position position="284"/>
    </location>
</feature>
<comment type="caution">
    <text evidence="2">The sequence shown here is derived from an EMBL/GenBank/DDBJ whole genome shotgun (WGS) entry which is preliminary data.</text>
</comment>
<dbReference type="GO" id="GO:0032259">
    <property type="term" value="P:methylation"/>
    <property type="evidence" value="ECO:0007669"/>
    <property type="project" value="UniProtKB-KW"/>
</dbReference>
<dbReference type="Proteomes" id="UP000326340">
    <property type="component" value="Unassembled WGS sequence"/>
</dbReference>
<keyword evidence="3" id="KW-1185">Reference proteome</keyword>
<evidence type="ECO:0000256" key="1">
    <source>
        <dbReference type="SAM" id="MobiDB-lite"/>
    </source>
</evidence>
<proteinExistence type="predicted"/>
<evidence type="ECO:0000313" key="2">
    <source>
        <dbReference type="EMBL" id="TQN65957.1"/>
    </source>
</evidence>
<reference evidence="2 3" key="1">
    <citation type="journal article" date="2019" name="Sci. Rep.">
        <title>Colletotrichum shisoi sp. nov., an anthracnose pathogen of Perilla frutescens in Japan: molecular phylogenetic, morphological and genomic evidence.</title>
        <authorList>
            <person name="Gan P."/>
            <person name="Tsushima A."/>
            <person name="Hiroyama R."/>
            <person name="Narusaka M."/>
            <person name="Takano Y."/>
            <person name="Narusaka Y."/>
            <person name="Kawaradani M."/>
            <person name="Damm U."/>
            <person name="Shirasu K."/>
        </authorList>
    </citation>
    <scope>NUCLEOTIDE SEQUENCE [LARGE SCALE GENOMIC DNA]</scope>
    <source>
        <strain evidence="2 3">PG-2018a</strain>
    </source>
</reference>
<organism evidence="2 3">
    <name type="scientific">Colletotrichum shisoi</name>
    <dbReference type="NCBI Taxonomy" id="2078593"/>
    <lineage>
        <taxon>Eukaryota</taxon>
        <taxon>Fungi</taxon>
        <taxon>Dikarya</taxon>
        <taxon>Ascomycota</taxon>
        <taxon>Pezizomycotina</taxon>
        <taxon>Sordariomycetes</taxon>
        <taxon>Hypocreomycetidae</taxon>
        <taxon>Glomerellales</taxon>
        <taxon>Glomerellaceae</taxon>
        <taxon>Colletotrichum</taxon>
        <taxon>Colletotrichum destructivum species complex</taxon>
    </lineage>
</organism>
<dbReference type="GO" id="GO:0008168">
    <property type="term" value="F:methyltransferase activity"/>
    <property type="evidence" value="ECO:0007669"/>
    <property type="project" value="UniProtKB-KW"/>
</dbReference>
<protein>
    <submittedName>
        <fullName evidence="2">Putative methyltransferase tdiE</fullName>
    </submittedName>
</protein>
<dbReference type="InterPro" id="IPR029063">
    <property type="entry name" value="SAM-dependent_MTases_sf"/>
</dbReference>
<keyword evidence="2" id="KW-0489">Methyltransferase</keyword>
<dbReference type="OrthoDB" id="2013972at2759"/>
<feature type="region of interest" description="Disordered" evidence="1">
    <location>
        <begin position="1"/>
        <end position="48"/>
    </location>
</feature>
<evidence type="ECO:0000313" key="3">
    <source>
        <dbReference type="Proteomes" id="UP000326340"/>
    </source>
</evidence>
<dbReference type="SUPFAM" id="SSF53335">
    <property type="entry name" value="S-adenosyl-L-methionine-dependent methyltransferases"/>
    <property type="match status" value="1"/>
</dbReference>
<feature type="compositionally biased region" description="Polar residues" evidence="1">
    <location>
        <begin position="24"/>
        <end position="34"/>
    </location>
</feature>
<keyword evidence="2" id="KW-0808">Transferase</keyword>
<accession>A0A5Q4BGY0</accession>
<sequence length="284" mass="31300">MAEAFHPAGSLQHSPAPAERRASPESTPAPTSVGENALPPVDPLPTLTSGFEPGLQIEVDAADVSDVDSALDVSEVDRLDLQHYVMTLTLGGNHCLCPKNRGAKRVLDLGTGTGIWSVEYADAHPEAEKVFDALEPGGYFEAQDMALPLGCDDGTLTVDSDLWKWVLLVMEGMEKFGRPVSAAQQWKQLMEAAGFVDVVETIYKWPTNRWPRDQHYKELGMWSLENMDQALEPATLAPLTRALGWTYEEVIVLVSKARKVMRDPTVHAYWPIFIVHGRKPGSPR</sequence>
<name>A0A5Q4BGY0_9PEZI</name>
<dbReference type="AlphaFoldDB" id="A0A5Q4BGY0"/>
<gene>
    <name evidence="2" type="primary">TdiE-9</name>
    <name evidence="2" type="ORF">CSHISOI_09478</name>
</gene>